<keyword evidence="9" id="KW-1185">Reference proteome</keyword>
<evidence type="ECO:0000256" key="5">
    <source>
        <dbReference type="SAM" id="MobiDB-lite"/>
    </source>
</evidence>
<dbReference type="PANTHER" id="PTHR24064">
    <property type="entry name" value="SOLUTE CARRIER FAMILY 22 MEMBER"/>
    <property type="match status" value="1"/>
</dbReference>
<dbReference type="Gene3D" id="1.20.1250.20">
    <property type="entry name" value="MFS general substrate transporter like domains"/>
    <property type="match status" value="1"/>
</dbReference>
<dbReference type="PROSITE" id="PS00217">
    <property type="entry name" value="SUGAR_TRANSPORT_2"/>
    <property type="match status" value="1"/>
</dbReference>
<proteinExistence type="predicted"/>
<feature type="transmembrane region" description="Helical" evidence="6">
    <location>
        <begin position="377"/>
        <end position="397"/>
    </location>
</feature>
<dbReference type="Pfam" id="PF00083">
    <property type="entry name" value="Sugar_tr"/>
    <property type="match status" value="1"/>
</dbReference>
<evidence type="ECO:0000256" key="1">
    <source>
        <dbReference type="ARBA" id="ARBA00004141"/>
    </source>
</evidence>
<comment type="subcellular location">
    <subcellularLocation>
        <location evidence="1">Membrane</location>
        <topology evidence="1">Multi-pass membrane protein</topology>
    </subcellularLocation>
</comment>
<evidence type="ECO:0000256" key="3">
    <source>
        <dbReference type="ARBA" id="ARBA00022989"/>
    </source>
</evidence>
<feature type="transmembrane region" description="Helical" evidence="6">
    <location>
        <begin position="475"/>
        <end position="496"/>
    </location>
</feature>
<accession>A0A813XR61</accession>
<feature type="transmembrane region" description="Helical" evidence="6">
    <location>
        <begin position="237"/>
        <end position="258"/>
    </location>
</feature>
<feature type="transmembrane region" description="Helical" evidence="6">
    <location>
        <begin position="197"/>
        <end position="225"/>
    </location>
</feature>
<feature type="region of interest" description="Disordered" evidence="5">
    <location>
        <begin position="511"/>
        <end position="531"/>
    </location>
</feature>
<dbReference type="OrthoDB" id="433512at2759"/>
<keyword evidence="4 6" id="KW-0472">Membrane</keyword>
<name>A0A813XR61_9BILA</name>
<feature type="compositionally biased region" description="Low complexity" evidence="5">
    <location>
        <begin position="513"/>
        <end position="531"/>
    </location>
</feature>
<dbReference type="Proteomes" id="UP000663879">
    <property type="component" value="Unassembled WGS sequence"/>
</dbReference>
<sequence>MPNYPETNRELRDNDLSHTDNISLAESNRRRLTRRQSIKIRHGEILSDIEKTKFGWLHVKKLMTYSIGFFTNAYQLLIINIIILMMGCVYYKDNDNTVPIYIDTLIKASSHIGILIGQLLFGVASDKLGRKRIYGTELLIIVVSGAASALSGSTVSGMSVFAQLFIWRVFLGVGIGGDYPLSATITSEGAKTKHRGAMMAAIFAMQGVGIVAAALMSIIILAIFKNAVYQDQNNLDFVWRLCLGLGCIPACIGIYFRLTISETPRYAMKTEMDTEEADMHKKEASFIEFYRHFKKWKNFKVLLATSITWFTLDVGFYGINLNTGLIIEAIGFSGDIVKDPWNSLFKNSIGNLIVSFLGILPGYWVSVFLVDRIGRKPIQLVGFGILTILMLILGFGFNQIRQASVALFIVIFTIMQFFFTFGPNTTTFIIPGEVFPTKYRSTAHGISAACGKLGAIISQVGFFQMRDIGGRNQSIPLILIIFSFIMFIGFMFTFLLPETKGKSLEELSDEFTSNNNSNSIHSNDSNQNTQF</sequence>
<reference evidence="8" key="1">
    <citation type="submission" date="2021-02" db="EMBL/GenBank/DDBJ databases">
        <authorList>
            <person name="Nowell W R."/>
        </authorList>
    </citation>
    <scope>NUCLEOTIDE SEQUENCE</scope>
    <source>
        <strain evidence="8">Ploen Becks lab</strain>
    </source>
</reference>
<feature type="domain" description="Major facilitator superfamily (MFS) profile" evidence="7">
    <location>
        <begin position="61"/>
        <end position="501"/>
    </location>
</feature>
<evidence type="ECO:0000256" key="2">
    <source>
        <dbReference type="ARBA" id="ARBA00022692"/>
    </source>
</evidence>
<feature type="transmembrane region" description="Helical" evidence="6">
    <location>
        <begin position="98"/>
        <end position="121"/>
    </location>
</feature>
<dbReference type="InterPro" id="IPR005828">
    <property type="entry name" value="MFS_sugar_transport-like"/>
</dbReference>
<dbReference type="AlphaFoldDB" id="A0A813XR61"/>
<feature type="transmembrane region" description="Helical" evidence="6">
    <location>
        <begin position="443"/>
        <end position="463"/>
    </location>
</feature>
<dbReference type="GO" id="GO:0022857">
    <property type="term" value="F:transmembrane transporter activity"/>
    <property type="evidence" value="ECO:0007669"/>
    <property type="project" value="InterPro"/>
</dbReference>
<dbReference type="PROSITE" id="PS50850">
    <property type="entry name" value="MFS"/>
    <property type="match status" value="1"/>
</dbReference>
<dbReference type="InterPro" id="IPR020846">
    <property type="entry name" value="MFS_dom"/>
</dbReference>
<dbReference type="EMBL" id="CAJNOC010001567">
    <property type="protein sequence ID" value="CAF0875134.1"/>
    <property type="molecule type" value="Genomic_DNA"/>
</dbReference>
<dbReference type="InterPro" id="IPR036259">
    <property type="entry name" value="MFS_trans_sf"/>
</dbReference>
<dbReference type="CDD" id="cd17364">
    <property type="entry name" value="MFS_PhT"/>
    <property type="match status" value="1"/>
</dbReference>
<feature type="transmembrane region" description="Helical" evidence="6">
    <location>
        <begin position="403"/>
        <end position="422"/>
    </location>
</feature>
<dbReference type="PROSITE" id="PS00216">
    <property type="entry name" value="SUGAR_TRANSPORT_1"/>
    <property type="match status" value="1"/>
</dbReference>
<dbReference type="SUPFAM" id="SSF103473">
    <property type="entry name" value="MFS general substrate transporter"/>
    <property type="match status" value="1"/>
</dbReference>
<protein>
    <recommendedName>
        <fullName evidence="7">Major facilitator superfamily (MFS) profile domain-containing protein</fullName>
    </recommendedName>
</protein>
<organism evidence="8 9">
    <name type="scientific">Brachionus calyciflorus</name>
    <dbReference type="NCBI Taxonomy" id="104777"/>
    <lineage>
        <taxon>Eukaryota</taxon>
        <taxon>Metazoa</taxon>
        <taxon>Spiralia</taxon>
        <taxon>Gnathifera</taxon>
        <taxon>Rotifera</taxon>
        <taxon>Eurotatoria</taxon>
        <taxon>Monogononta</taxon>
        <taxon>Pseudotrocha</taxon>
        <taxon>Ploima</taxon>
        <taxon>Brachionidae</taxon>
        <taxon>Brachionus</taxon>
    </lineage>
</organism>
<comment type="caution">
    <text evidence="8">The sequence shown here is derived from an EMBL/GenBank/DDBJ whole genome shotgun (WGS) entry which is preliminary data.</text>
</comment>
<feature type="transmembrane region" description="Helical" evidence="6">
    <location>
        <begin position="69"/>
        <end position="92"/>
    </location>
</feature>
<keyword evidence="3 6" id="KW-1133">Transmembrane helix</keyword>
<dbReference type="GO" id="GO:0016020">
    <property type="term" value="C:membrane"/>
    <property type="evidence" value="ECO:0007669"/>
    <property type="project" value="UniProtKB-SubCell"/>
</dbReference>
<dbReference type="InterPro" id="IPR005829">
    <property type="entry name" value="Sugar_transporter_CS"/>
</dbReference>
<feature type="transmembrane region" description="Helical" evidence="6">
    <location>
        <begin position="165"/>
        <end position="185"/>
    </location>
</feature>
<keyword evidence="2 6" id="KW-0812">Transmembrane</keyword>
<evidence type="ECO:0000259" key="7">
    <source>
        <dbReference type="PROSITE" id="PS50850"/>
    </source>
</evidence>
<evidence type="ECO:0000313" key="9">
    <source>
        <dbReference type="Proteomes" id="UP000663879"/>
    </source>
</evidence>
<evidence type="ECO:0000256" key="4">
    <source>
        <dbReference type="ARBA" id="ARBA00023136"/>
    </source>
</evidence>
<evidence type="ECO:0000313" key="8">
    <source>
        <dbReference type="EMBL" id="CAF0875134.1"/>
    </source>
</evidence>
<gene>
    <name evidence="8" type="ORF">OXX778_LOCUS10132</name>
</gene>
<feature type="transmembrane region" description="Helical" evidence="6">
    <location>
        <begin position="133"/>
        <end position="153"/>
    </location>
</feature>
<feature type="transmembrane region" description="Helical" evidence="6">
    <location>
        <begin position="349"/>
        <end position="370"/>
    </location>
</feature>
<evidence type="ECO:0000256" key="6">
    <source>
        <dbReference type="SAM" id="Phobius"/>
    </source>
</evidence>